<gene>
    <name evidence="1" type="ordered locus">Cwoe_3319</name>
</gene>
<evidence type="ECO:0000313" key="2">
    <source>
        <dbReference type="Proteomes" id="UP000008229"/>
    </source>
</evidence>
<dbReference type="HOGENOM" id="CLU_045011_13_4_11"/>
<dbReference type="KEGG" id="cwo:Cwoe_3319"/>
<dbReference type="STRING" id="469383.Cwoe_3319"/>
<dbReference type="InterPro" id="IPR006439">
    <property type="entry name" value="HAD-SF_hydro_IA"/>
</dbReference>
<dbReference type="OrthoDB" id="9800058at2"/>
<dbReference type="RefSeq" id="WP_012934788.1">
    <property type="nucleotide sequence ID" value="NC_013739.1"/>
</dbReference>
<dbReference type="InterPro" id="IPR023214">
    <property type="entry name" value="HAD_sf"/>
</dbReference>
<dbReference type="PANTHER" id="PTHR43481:SF4">
    <property type="entry name" value="GLYCEROL-1-PHOSPHATE PHOSPHOHYDROLASE 1-RELATED"/>
    <property type="match status" value="1"/>
</dbReference>
<reference evidence="1 2" key="1">
    <citation type="journal article" date="2010" name="Stand. Genomic Sci.">
        <title>Complete genome sequence of Conexibacter woesei type strain (ID131577).</title>
        <authorList>
            <person name="Pukall R."/>
            <person name="Lapidus A."/>
            <person name="Glavina Del Rio T."/>
            <person name="Copeland A."/>
            <person name="Tice H."/>
            <person name="Cheng J.-F."/>
            <person name="Lucas S."/>
            <person name="Chen F."/>
            <person name="Nolan M."/>
            <person name="Bruce D."/>
            <person name="Goodwin L."/>
            <person name="Pitluck S."/>
            <person name="Mavromatis K."/>
            <person name="Ivanova N."/>
            <person name="Ovchinnikova G."/>
            <person name="Pati A."/>
            <person name="Chen A."/>
            <person name="Palaniappan K."/>
            <person name="Land M."/>
            <person name="Hauser L."/>
            <person name="Chang Y.-J."/>
            <person name="Jeffries C.D."/>
            <person name="Chain P."/>
            <person name="Meincke L."/>
            <person name="Sims D."/>
            <person name="Brettin T."/>
            <person name="Detter J.C."/>
            <person name="Rohde M."/>
            <person name="Goeker M."/>
            <person name="Bristow J."/>
            <person name="Eisen J.A."/>
            <person name="Markowitz V."/>
            <person name="Kyrpides N.C."/>
            <person name="Klenk H.-P."/>
            <person name="Hugenholtz P."/>
        </authorList>
    </citation>
    <scope>NUCLEOTIDE SEQUENCE [LARGE SCALE GENOMIC DNA]</scope>
    <source>
        <strain evidence="2">DSM 14684 / CIP 108061 / JCM 11494 / NBRC 100937 / ID131577</strain>
    </source>
</reference>
<dbReference type="Gene3D" id="3.40.50.1000">
    <property type="entry name" value="HAD superfamily/HAD-like"/>
    <property type="match status" value="1"/>
</dbReference>
<dbReference type="AlphaFoldDB" id="D3FF20"/>
<dbReference type="SFLD" id="SFLDS00003">
    <property type="entry name" value="Haloacid_Dehalogenase"/>
    <property type="match status" value="1"/>
</dbReference>
<dbReference type="SFLD" id="SFLDG01129">
    <property type="entry name" value="C1.5:_HAD__Beta-PGM__Phosphata"/>
    <property type="match status" value="1"/>
</dbReference>
<keyword evidence="1" id="KW-0378">Hydrolase</keyword>
<dbReference type="NCBIfam" id="TIGR01509">
    <property type="entry name" value="HAD-SF-IA-v3"/>
    <property type="match status" value="1"/>
</dbReference>
<protein>
    <submittedName>
        <fullName evidence="1">HAD-superfamily hydrolase, subfamily IA, variant 3</fullName>
    </submittedName>
</protein>
<proteinExistence type="predicted"/>
<dbReference type="Proteomes" id="UP000008229">
    <property type="component" value="Chromosome"/>
</dbReference>
<keyword evidence="2" id="KW-1185">Reference proteome</keyword>
<sequence>MHLAPLFDGRTFDAVLFDLDGTLIDSTASVERAWTRWAAEEGVARERLRGSHGMPAAEIVARLLPPERAAAAFQRILDYEVTDVAGIVPRPGTAAALASLPAGRAAIVTSCTRALAAARGGAAGLVAPAAVVTIDDVERGKPDPAPFLAGARILGVAPERCLAVEDAPAGLASARAAGCTTLAVDGTHALDALDADAAVPDLSHVRFVTGPDGVAVLSAAPSGR</sequence>
<dbReference type="InterPro" id="IPR023198">
    <property type="entry name" value="PGP-like_dom2"/>
</dbReference>
<evidence type="ECO:0000313" key="1">
    <source>
        <dbReference type="EMBL" id="ADB51737.1"/>
    </source>
</evidence>
<organism evidence="1 2">
    <name type="scientific">Conexibacter woesei (strain DSM 14684 / CCUG 47730 / CIP 108061 / JCM 11494 / NBRC 100937 / ID131577)</name>
    <dbReference type="NCBI Taxonomy" id="469383"/>
    <lineage>
        <taxon>Bacteria</taxon>
        <taxon>Bacillati</taxon>
        <taxon>Actinomycetota</taxon>
        <taxon>Thermoleophilia</taxon>
        <taxon>Solirubrobacterales</taxon>
        <taxon>Conexibacteraceae</taxon>
        <taxon>Conexibacter</taxon>
    </lineage>
</organism>
<dbReference type="InterPro" id="IPR051806">
    <property type="entry name" value="HAD-like_SPP"/>
</dbReference>
<dbReference type="PANTHER" id="PTHR43481">
    <property type="entry name" value="FRUCTOSE-1-PHOSPHATE PHOSPHATASE"/>
    <property type="match status" value="1"/>
</dbReference>
<dbReference type="InterPro" id="IPR036412">
    <property type="entry name" value="HAD-like_sf"/>
</dbReference>
<dbReference type="GO" id="GO:0050308">
    <property type="term" value="F:sugar-phosphatase activity"/>
    <property type="evidence" value="ECO:0007669"/>
    <property type="project" value="TreeGrafter"/>
</dbReference>
<dbReference type="Pfam" id="PF00702">
    <property type="entry name" value="Hydrolase"/>
    <property type="match status" value="1"/>
</dbReference>
<name>D3FF20_CONWI</name>
<accession>D3FF20</accession>
<reference evidence="2" key="2">
    <citation type="submission" date="2010-01" db="EMBL/GenBank/DDBJ databases">
        <title>The complete genome of Conexibacter woesei DSM 14684.</title>
        <authorList>
            <consortium name="US DOE Joint Genome Institute (JGI-PGF)"/>
            <person name="Lucas S."/>
            <person name="Copeland A."/>
            <person name="Lapidus A."/>
            <person name="Glavina del Rio T."/>
            <person name="Dalin E."/>
            <person name="Tice H."/>
            <person name="Bruce D."/>
            <person name="Goodwin L."/>
            <person name="Pitluck S."/>
            <person name="Kyrpides N."/>
            <person name="Mavromatis K."/>
            <person name="Ivanova N."/>
            <person name="Mikhailova N."/>
            <person name="Chertkov O."/>
            <person name="Brettin T."/>
            <person name="Detter J.C."/>
            <person name="Han C."/>
            <person name="Larimer F."/>
            <person name="Land M."/>
            <person name="Hauser L."/>
            <person name="Markowitz V."/>
            <person name="Cheng J.-F."/>
            <person name="Hugenholtz P."/>
            <person name="Woyke T."/>
            <person name="Wu D."/>
            <person name="Pukall R."/>
            <person name="Steenblock K."/>
            <person name="Schneider S."/>
            <person name="Klenk H.-P."/>
            <person name="Eisen J.A."/>
        </authorList>
    </citation>
    <scope>NUCLEOTIDE SEQUENCE [LARGE SCALE GENOMIC DNA]</scope>
    <source>
        <strain evidence="2">DSM 14684 / CIP 108061 / JCM 11494 / NBRC 100937 / ID131577</strain>
    </source>
</reference>
<dbReference type="SUPFAM" id="SSF56784">
    <property type="entry name" value="HAD-like"/>
    <property type="match status" value="1"/>
</dbReference>
<dbReference type="eggNOG" id="COG0637">
    <property type="taxonomic scope" value="Bacteria"/>
</dbReference>
<dbReference type="EMBL" id="CP001854">
    <property type="protein sequence ID" value="ADB51737.1"/>
    <property type="molecule type" value="Genomic_DNA"/>
</dbReference>
<dbReference type="Gene3D" id="1.10.150.240">
    <property type="entry name" value="Putative phosphatase, domain 2"/>
    <property type="match status" value="1"/>
</dbReference>